<feature type="region of interest" description="Disordered" evidence="1">
    <location>
        <begin position="1"/>
        <end position="93"/>
    </location>
</feature>
<dbReference type="EMBL" id="KZ819603">
    <property type="protein sequence ID" value="PWN34838.1"/>
    <property type="molecule type" value="Genomic_DNA"/>
</dbReference>
<keyword evidence="4" id="KW-1185">Reference proteome</keyword>
<feature type="domain" description="BOD1/SHG1" evidence="2">
    <location>
        <begin position="147"/>
        <end position="191"/>
    </location>
</feature>
<feature type="compositionally biased region" description="Basic and acidic residues" evidence="1">
    <location>
        <begin position="32"/>
        <end position="42"/>
    </location>
</feature>
<dbReference type="InParanoid" id="A0A316VCI4"/>
<evidence type="ECO:0000256" key="1">
    <source>
        <dbReference type="SAM" id="MobiDB-lite"/>
    </source>
</evidence>
<gene>
    <name evidence="3" type="ORF">FA14DRAFT_154272</name>
</gene>
<dbReference type="Proteomes" id="UP000245771">
    <property type="component" value="Unassembled WGS sequence"/>
</dbReference>
<sequence length="320" mass="36420">MSYSYNSHARVYGRRDDRYSSGSYGRSSYGERGYDRERDRYRSAPYISSYLSRPSSSYRSSLANHTREEGPRSHRTNDSDRADHAGSKVSEDRNGIKTRDLGYAFIGREKHHYLKTELRSQLSDAAGKEDRDESEGSPAVRLTPRDVVEECRKSGHLDAIRKEILQEFQASKLKETFFERLEKYILERMEALSPKERQKLAGQDQRLQHAELTRWIEEGKGAADIFDDLFKQLQGKSGEEDQIGIFAQQDGRLEKDIRGRLQDVISDKKRMQSAANEADSDDEEDSSMNTPIFKSSATPSGRDTPRDVGSMGGNQTPLPS</sequence>
<feature type="region of interest" description="Disordered" evidence="1">
    <location>
        <begin position="263"/>
        <end position="320"/>
    </location>
</feature>
<dbReference type="InterPro" id="IPR055264">
    <property type="entry name" value="BOD1/SHG1_dom"/>
</dbReference>
<name>A0A316VCI4_9BASI</name>
<accession>A0A316VCI4</accession>
<protein>
    <recommendedName>
        <fullName evidence="2">BOD1/SHG1 domain-containing protein</fullName>
    </recommendedName>
</protein>
<dbReference type="OrthoDB" id="5579731at2759"/>
<organism evidence="3 4">
    <name type="scientific">Meira miltonrushii</name>
    <dbReference type="NCBI Taxonomy" id="1280837"/>
    <lineage>
        <taxon>Eukaryota</taxon>
        <taxon>Fungi</taxon>
        <taxon>Dikarya</taxon>
        <taxon>Basidiomycota</taxon>
        <taxon>Ustilaginomycotina</taxon>
        <taxon>Exobasidiomycetes</taxon>
        <taxon>Exobasidiales</taxon>
        <taxon>Brachybasidiaceae</taxon>
        <taxon>Meira</taxon>
    </lineage>
</organism>
<feature type="compositionally biased region" description="Basic and acidic residues" evidence="1">
    <location>
        <begin position="65"/>
        <end position="93"/>
    </location>
</feature>
<feature type="compositionally biased region" description="Polar residues" evidence="1">
    <location>
        <begin position="288"/>
        <end position="301"/>
    </location>
</feature>
<evidence type="ECO:0000313" key="3">
    <source>
        <dbReference type="EMBL" id="PWN34838.1"/>
    </source>
</evidence>
<dbReference type="RefSeq" id="XP_025355140.1">
    <property type="nucleotide sequence ID" value="XM_025497669.1"/>
</dbReference>
<feature type="compositionally biased region" description="Low complexity" evidence="1">
    <location>
        <begin position="20"/>
        <end position="31"/>
    </location>
</feature>
<reference evidence="3 4" key="1">
    <citation type="journal article" date="2018" name="Mol. Biol. Evol.">
        <title>Broad Genomic Sampling Reveals a Smut Pathogenic Ancestry of the Fungal Clade Ustilaginomycotina.</title>
        <authorList>
            <person name="Kijpornyongpan T."/>
            <person name="Mondo S.J."/>
            <person name="Barry K."/>
            <person name="Sandor L."/>
            <person name="Lee J."/>
            <person name="Lipzen A."/>
            <person name="Pangilinan J."/>
            <person name="LaButti K."/>
            <person name="Hainaut M."/>
            <person name="Henrissat B."/>
            <person name="Grigoriev I.V."/>
            <person name="Spatafora J.W."/>
            <person name="Aime M.C."/>
        </authorList>
    </citation>
    <scope>NUCLEOTIDE SEQUENCE [LARGE SCALE GENOMIC DNA]</scope>
    <source>
        <strain evidence="3 4">MCA 3882</strain>
    </source>
</reference>
<proteinExistence type="predicted"/>
<dbReference type="AlphaFoldDB" id="A0A316VCI4"/>
<evidence type="ECO:0000313" key="4">
    <source>
        <dbReference type="Proteomes" id="UP000245771"/>
    </source>
</evidence>
<dbReference type="GeneID" id="37019450"/>
<evidence type="ECO:0000259" key="2">
    <source>
        <dbReference type="Pfam" id="PF05205"/>
    </source>
</evidence>
<feature type="compositionally biased region" description="Low complexity" evidence="1">
    <location>
        <begin position="48"/>
        <end position="62"/>
    </location>
</feature>
<dbReference type="Pfam" id="PF05205">
    <property type="entry name" value="COMPASS-Shg1"/>
    <property type="match status" value="1"/>
</dbReference>